<dbReference type="STRING" id="218851.A0A2G5DKC0"/>
<protein>
    <recommendedName>
        <fullName evidence="5">Pentacotripeptide-repeat region of PRORP domain-containing protein</fullName>
    </recommendedName>
</protein>
<proteinExistence type="predicted"/>
<dbReference type="Pfam" id="PF12854">
    <property type="entry name" value="PPR_1"/>
    <property type="match status" value="1"/>
</dbReference>
<dbReference type="InterPro" id="IPR046848">
    <property type="entry name" value="E_motif"/>
</dbReference>
<evidence type="ECO:0008006" key="5">
    <source>
        <dbReference type="Google" id="ProtNLM"/>
    </source>
</evidence>
<dbReference type="NCBIfam" id="TIGR00756">
    <property type="entry name" value="PPR"/>
    <property type="match status" value="5"/>
</dbReference>
<dbReference type="Pfam" id="PF01535">
    <property type="entry name" value="PPR"/>
    <property type="match status" value="5"/>
</dbReference>
<organism evidence="3 4">
    <name type="scientific">Aquilegia coerulea</name>
    <name type="common">Rocky mountain columbine</name>
    <dbReference type="NCBI Taxonomy" id="218851"/>
    <lineage>
        <taxon>Eukaryota</taxon>
        <taxon>Viridiplantae</taxon>
        <taxon>Streptophyta</taxon>
        <taxon>Embryophyta</taxon>
        <taxon>Tracheophyta</taxon>
        <taxon>Spermatophyta</taxon>
        <taxon>Magnoliopsida</taxon>
        <taxon>Ranunculales</taxon>
        <taxon>Ranunculaceae</taxon>
        <taxon>Thalictroideae</taxon>
        <taxon>Aquilegia</taxon>
    </lineage>
</organism>
<keyword evidence="1" id="KW-0677">Repeat</keyword>
<dbReference type="Pfam" id="PF20431">
    <property type="entry name" value="E_motif"/>
    <property type="match status" value="1"/>
</dbReference>
<gene>
    <name evidence="3" type="ORF">AQUCO_01800185v1</name>
</gene>
<evidence type="ECO:0000313" key="4">
    <source>
        <dbReference type="Proteomes" id="UP000230069"/>
    </source>
</evidence>
<dbReference type="FunFam" id="1.25.40.10:FF:000184">
    <property type="entry name" value="Pentatricopeptide repeat-containing protein, chloroplastic"/>
    <property type="match status" value="1"/>
</dbReference>
<dbReference type="PANTHER" id="PTHR47926:SF425">
    <property type="entry name" value="REPEAT (TPR)-LIKE SUPERFAMILY PROTEIN, PUTATIVE-RELATED"/>
    <property type="match status" value="1"/>
</dbReference>
<accession>A0A2G5DKC0</accession>
<dbReference type="InterPro" id="IPR046960">
    <property type="entry name" value="PPR_At4g14850-like_plant"/>
</dbReference>
<keyword evidence="4" id="KW-1185">Reference proteome</keyword>
<reference evidence="3 4" key="1">
    <citation type="submission" date="2017-09" db="EMBL/GenBank/DDBJ databases">
        <title>WGS assembly of Aquilegia coerulea Goldsmith.</title>
        <authorList>
            <person name="Hodges S."/>
            <person name="Kramer E."/>
            <person name="Nordborg M."/>
            <person name="Tomkins J."/>
            <person name="Borevitz J."/>
            <person name="Derieg N."/>
            <person name="Yan J."/>
            <person name="Mihaltcheva S."/>
            <person name="Hayes R.D."/>
            <person name="Rokhsar D."/>
        </authorList>
    </citation>
    <scope>NUCLEOTIDE SEQUENCE [LARGE SCALE GENOMIC DNA]</scope>
    <source>
        <strain evidence="4">cv. Goldsmith</strain>
    </source>
</reference>
<name>A0A2G5DKC0_AQUCA</name>
<dbReference type="Proteomes" id="UP000230069">
    <property type="component" value="Unassembled WGS sequence"/>
</dbReference>
<feature type="repeat" description="PPR" evidence="2">
    <location>
        <begin position="312"/>
        <end position="346"/>
    </location>
</feature>
<dbReference type="GO" id="GO:0003723">
    <property type="term" value="F:RNA binding"/>
    <property type="evidence" value="ECO:0007669"/>
    <property type="project" value="InterPro"/>
</dbReference>
<evidence type="ECO:0000313" key="3">
    <source>
        <dbReference type="EMBL" id="PIA43951.1"/>
    </source>
</evidence>
<dbReference type="Gene3D" id="1.25.40.10">
    <property type="entry name" value="Tetratricopeptide repeat domain"/>
    <property type="match status" value="3"/>
</dbReference>
<dbReference type="InterPro" id="IPR002885">
    <property type="entry name" value="PPR_rpt"/>
</dbReference>
<feature type="repeat" description="PPR" evidence="2">
    <location>
        <begin position="118"/>
        <end position="152"/>
    </location>
</feature>
<dbReference type="PANTHER" id="PTHR47926">
    <property type="entry name" value="PENTATRICOPEPTIDE REPEAT-CONTAINING PROTEIN"/>
    <property type="match status" value="1"/>
</dbReference>
<dbReference type="Pfam" id="PF13041">
    <property type="entry name" value="PPR_2"/>
    <property type="match status" value="2"/>
</dbReference>
<dbReference type="AlphaFoldDB" id="A0A2G5DKC0"/>
<dbReference type="PROSITE" id="PS51375">
    <property type="entry name" value="PPR"/>
    <property type="match status" value="3"/>
</dbReference>
<evidence type="ECO:0000256" key="2">
    <source>
        <dbReference type="PROSITE-ProRule" id="PRU00708"/>
    </source>
</evidence>
<dbReference type="OrthoDB" id="185373at2759"/>
<dbReference type="GO" id="GO:0009451">
    <property type="term" value="P:RNA modification"/>
    <property type="evidence" value="ECO:0007669"/>
    <property type="project" value="InterPro"/>
</dbReference>
<dbReference type="EMBL" id="KZ305035">
    <property type="protein sequence ID" value="PIA43951.1"/>
    <property type="molecule type" value="Genomic_DNA"/>
</dbReference>
<dbReference type="InParanoid" id="A0A2G5DKC0"/>
<dbReference type="InterPro" id="IPR011990">
    <property type="entry name" value="TPR-like_helical_dom_sf"/>
</dbReference>
<evidence type="ECO:0000256" key="1">
    <source>
        <dbReference type="ARBA" id="ARBA00022737"/>
    </source>
</evidence>
<feature type="repeat" description="PPR" evidence="2">
    <location>
        <begin position="180"/>
        <end position="214"/>
    </location>
</feature>
<sequence length="506" mass="56237">MASLIHCLNGTRTPSNELRSWNKIIKQQVLGGNSEQALLTYKTMLQNGYNGDNYTFPVLLKAAGRLSYVDIGYVLHGQTIKTGYWIHDFVQTALLNLYSGVGHLEGACKVFKGMTKKDLIAWNSMLEAYASAGQMDDAEDLFNSMSIKDHISFNIMISGFGNFGSVVSARHFFDKMTDPDVISWNSLICAYATAGEMRTACELFQNMPQRNVASWNTILCGYLQIGLYSDVIDLFTEVCNGELEPNRITLTTVLSACVRIGALDIGVGIHKYAMDIGLNLDPYVIASLIDMYAKCGRIERALEMFYKFNSKDKYCWNVIISGLALHGNGRAALDLFKAMQTRGLNPDDITFIGLLSACSHAGLVEEGCQLFESMENMFGVSPKSEHYGCMVDLLSRAGFLNRAFRLIETMPYEPGVTAWGALLSACIIHQEFEIGEIVAKHLTVRVDCLGDGEYIMLANLYALCGRWDEADRWRAMMDYSGINKTAGCSMIEVNSKIYKFLAGEIK</sequence>